<name>A0A4Y1WTA1_9BACT</name>
<feature type="signal peptide" evidence="1">
    <location>
        <begin position="1"/>
        <end position="23"/>
    </location>
</feature>
<sequence>MKKYILILTAVVLAVMSCSTDNIENGPSSLDIEIVPAWDITRGITSASQTVKLTVNLNVQTIHWQVSSDSEWCKVDSDLIHTGSDEVELVVESNDSFDKRNAVLTVTAGRYTRKVEIDQAGNVFVMSDVYKILGSNEALSYDVEVRTTSEWTIEAPDWIEAEKVGTPTVDEFGQTTTVMHVSIDANPGEQSRYGAVQLIPTEGYNGEFTVFQFGSEVNMTDDGKIAVAAEGNVSFEVTAPFGIIEKVEVPYWVQCTETPAEDGLNSVFEFWIGKNLSDTKAGRECVVEFTVKDSGRSIALPAITQDFVPAGGIVTGPGFKMFAEAWNAGEDISYWTTENEGGVLVNVLSDINMSEVETWTPIGTAARPFDGVFRGNGWLVKAWKGDASLFGHVGAGATVQDIIVDEDCSITFSGSVTSESWFGVIAGVSYGVIENCENRAAVAVENLDASAETSFGGIVGLCDNGTVRNCKNKASFTVAESVVSNASLNTGGIAGKSHGESSSIVSCSNDGSMNVYARISEVSSALRIGGIAGEAAGVVSGCSTGEKMLIVSTDASRTVYCGGVAGYSTAAVSDCVNAQPVSTTLYRSGDAVYNEYTGGVVGYQASGSIKSCTNRGSMISSSNQQYLYMGGIAGDFAEGEAENNVNVAKLDLQGDATSAVKGVRYASVGGLYGRFGAVQSDSDKNSSNSGPITVLNVETAADNSTTLNLGGVAGYIDSESPLSSLTNTGAVTADLVANFTAFAIGGIAGSTECGISDSKNSGTLMINNGILLKNTSSRICFGGIAGRNVAGDLNTYSGCVNDGEVGISTKSNDFNILPAFTGGILGYTEMPVAVKGCENNGYVNSSGANNKYDGLFSAAGGIVGAIVETVAEVADCIVSVDIRNYAYNRNIDMDPFKMCHCGGIVGCAVGESQSNIVKISNCSNSGALENKRSTAAGIVGFAKYAAVSDCRFTGSVVGSGPHFAAGIAGCLSDASVTDCIVKSPDIYSHSSLGFNSINHFPAAGIVGYLYGKSSVSRCKAFATLIQNVGSTANEQMHVGMGLIAGISTAGSTISDCGVGGTLNTGSAGKVQNVIMTVTSDNFGNCIVGDGNVTPSGCYYWNGQE</sequence>
<accession>A0A4Y1WTA1</accession>
<dbReference type="InterPro" id="IPR013783">
    <property type="entry name" value="Ig-like_fold"/>
</dbReference>
<reference evidence="4" key="1">
    <citation type="submission" date="2019-06" db="EMBL/GenBank/DDBJ databases">
        <title>Alistipes onderdonkii subsp. vulgaris subsp. nov., Alistipes dispar sp. nov. and Alistipes communis sp. nov., isolated from human faeces, and creation of Alistipes onderdonkii subsp. onderdonkii subsp. nov.</title>
        <authorList>
            <person name="Sakamoto M."/>
            <person name="Ikeyama N."/>
            <person name="Ogata Y."/>
            <person name="Suda W."/>
            <person name="Iino T."/>
            <person name="Hattori M."/>
            <person name="Ohkuma M."/>
        </authorList>
    </citation>
    <scope>NUCLEOTIDE SEQUENCE [LARGE SCALE GENOMIC DNA]</scope>
    <source>
        <strain evidence="4">5CBH24</strain>
    </source>
</reference>
<gene>
    <name evidence="3" type="ORF">A5CBH24_08220</name>
</gene>
<dbReference type="CDD" id="cd14948">
    <property type="entry name" value="BACON"/>
    <property type="match status" value="1"/>
</dbReference>
<organism evidence="3 4">
    <name type="scientific">Alistipes communis</name>
    <dbReference type="NCBI Taxonomy" id="2585118"/>
    <lineage>
        <taxon>Bacteria</taxon>
        <taxon>Pseudomonadati</taxon>
        <taxon>Bacteroidota</taxon>
        <taxon>Bacteroidia</taxon>
        <taxon>Bacteroidales</taxon>
        <taxon>Rikenellaceae</taxon>
        <taxon>Alistipes</taxon>
    </lineage>
</organism>
<dbReference type="RefSeq" id="WP_141412298.1">
    <property type="nucleotide sequence ID" value="NZ_AP019735.1"/>
</dbReference>
<dbReference type="KEGG" id="acou:A5CBH24_08220"/>
<dbReference type="AlphaFoldDB" id="A0A4Y1WTA1"/>
<dbReference type="GeneID" id="78341535"/>
<dbReference type="InterPro" id="IPR024361">
    <property type="entry name" value="BACON"/>
</dbReference>
<proteinExistence type="predicted"/>
<protein>
    <recommendedName>
        <fullName evidence="2">BACON domain-containing protein</fullName>
    </recommendedName>
</protein>
<keyword evidence="1" id="KW-0732">Signal</keyword>
<feature type="chain" id="PRO_5021218308" description="BACON domain-containing protein" evidence="1">
    <location>
        <begin position="24"/>
        <end position="1104"/>
    </location>
</feature>
<dbReference type="OrthoDB" id="3954368at2"/>
<keyword evidence="4" id="KW-1185">Reference proteome</keyword>
<dbReference type="Gene3D" id="2.160.20.110">
    <property type="match status" value="3"/>
</dbReference>
<evidence type="ECO:0000313" key="3">
    <source>
        <dbReference type="EMBL" id="BBL03509.1"/>
    </source>
</evidence>
<evidence type="ECO:0000259" key="2">
    <source>
        <dbReference type="Pfam" id="PF13004"/>
    </source>
</evidence>
<evidence type="ECO:0000313" key="4">
    <source>
        <dbReference type="Proteomes" id="UP000318946"/>
    </source>
</evidence>
<dbReference type="Pfam" id="PF13004">
    <property type="entry name" value="BACON"/>
    <property type="match status" value="1"/>
</dbReference>
<dbReference type="PROSITE" id="PS51257">
    <property type="entry name" value="PROKAR_LIPOPROTEIN"/>
    <property type="match status" value="1"/>
</dbReference>
<feature type="domain" description="BACON" evidence="2">
    <location>
        <begin position="64"/>
        <end position="120"/>
    </location>
</feature>
<dbReference type="Gene3D" id="2.60.40.10">
    <property type="entry name" value="Immunoglobulins"/>
    <property type="match status" value="1"/>
</dbReference>
<dbReference type="EMBL" id="AP019735">
    <property type="protein sequence ID" value="BBL03509.1"/>
    <property type="molecule type" value="Genomic_DNA"/>
</dbReference>
<evidence type="ECO:0000256" key="1">
    <source>
        <dbReference type="SAM" id="SignalP"/>
    </source>
</evidence>
<dbReference type="Proteomes" id="UP000318946">
    <property type="component" value="Chromosome"/>
</dbReference>